<accession>A0A5B7GKL7</accession>
<name>A0A5B7GKL7_PORTR</name>
<comment type="caution">
    <text evidence="2">The sequence shown here is derived from an EMBL/GenBank/DDBJ whole genome shotgun (WGS) entry which is preliminary data.</text>
</comment>
<organism evidence="2 3">
    <name type="scientific">Portunus trituberculatus</name>
    <name type="common">Swimming crab</name>
    <name type="synonym">Neptunus trituberculatus</name>
    <dbReference type="NCBI Taxonomy" id="210409"/>
    <lineage>
        <taxon>Eukaryota</taxon>
        <taxon>Metazoa</taxon>
        <taxon>Ecdysozoa</taxon>
        <taxon>Arthropoda</taxon>
        <taxon>Crustacea</taxon>
        <taxon>Multicrustacea</taxon>
        <taxon>Malacostraca</taxon>
        <taxon>Eumalacostraca</taxon>
        <taxon>Eucarida</taxon>
        <taxon>Decapoda</taxon>
        <taxon>Pleocyemata</taxon>
        <taxon>Brachyura</taxon>
        <taxon>Eubrachyura</taxon>
        <taxon>Portunoidea</taxon>
        <taxon>Portunidae</taxon>
        <taxon>Portuninae</taxon>
        <taxon>Portunus</taxon>
    </lineage>
</organism>
<keyword evidence="3" id="KW-1185">Reference proteome</keyword>
<dbReference type="OrthoDB" id="3863715at2759"/>
<evidence type="ECO:0008006" key="4">
    <source>
        <dbReference type="Google" id="ProtNLM"/>
    </source>
</evidence>
<dbReference type="EMBL" id="VSRR010016655">
    <property type="protein sequence ID" value="MPC59532.1"/>
    <property type="molecule type" value="Genomic_DNA"/>
</dbReference>
<protein>
    <recommendedName>
        <fullName evidence="4">Nucleic-acid-binding protein from transposon X-element</fullName>
    </recommendedName>
</protein>
<dbReference type="AlphaFoldDB" id="A0A5B7GKL7"/>
<reference evidence="2 3" key="1">
    <citation type="submission" date="2019-05" db="EMBL/GenBank/DDBJ databases">
        <title>Another draft genome of Portunus trituberculatus and its Hox gene families provides insights of decapod evolution.</title>
        <authorList>
            <person name="Jeong J.-H."/>
            <person name="Song I."/>
            <person name="Kim S."/>
            <person name="Choi T."/>
            <person name="Kim D."/>
            <person name="Ryu S."/>
            <person name="Kim W."/>
        </authorList>
    </citation>
    <scope>NUCLEOTIDE SEQUENCE [LARGE SCALE GENOMIC DNA]</scope>
    <source>
        <tissue evidence="2">Muscle</tissue>
    </source>
</reference>
<evidence type="ECO:0000256" key="1">
    <source>
        <dbReference type="SAM" id="MobiDB-lite"/>
    </source>
</evidence>
<feature type="compositionally biased region" description="Basic and acidic residues" evidence="1">
    <location>
        <begin position="191"/>
        <end position="210"/>
    </location>
</feature>
<evidence type="ECO:0000313" key="3">
    <source>
        <dbReference type="Proteomes" id="UP000324222"/>
    </source>
</evidence>
<sequence length="310" mass="36010">MSIPKHQIHQEKFYHIQSCFRCYAIEDHNTNACPYSKDTKVCSECADTTHTWKECTNTVKKCINCDGEHRTFSMKCPKRKAIKQKREKDKDTNTYANIVKSTVSPWATTGSTTPPIDKDTHLKIYSCMIHAHTMNIIEPDCYEKELNATLTANNLPSIKIHHTPNSSKLLTQKEEEQITAAEETRSQTQETVKRNDTTNMEKEHTDNKPKLQSKDIQLHIYTLESSGWPDHLIPKDLTKGFTNNTFKFTYTESTMEESEVINLIKTNEIKLDSSCWRIVEDITYRRIRSGLIVERSPLPREERRPRKQSK</sequence>
<feature type="region of interest" description="Disordered" evidence="1">
    <location>
        <begin position="165"/>
        <end position="210"/>
    </location>
</feature>
<dbReference type="Proteomes" id="UP000324222">
    <property type="component" value="Unassembled WGS sequence"/>
</dbReference>
<gene>
    <name evidence="2" type="ORF">E2C01_053556</name>
</gene>
<evidence type="ECO:0000313" key="2">
    <source>
        <dbReference type="EMBL" id="MPC59532.1"/>
    </source>
</evidence>
<proteinExistence type="predicted"/>